<accession>A0A412SH65</accession>
<protein>
    <submittedName>
        <fullName evidence="1">Uncharacterized protein</fullName>
    </submittedName>
</protein>
<comment type="caution">
    <text evidence="1">The sequence shown here is derived from an EMBL/GenBank/DDBJ whole genome shotgun (WGS) entry which is preliminary data.</text>
</comment>
<organism evidence="1 2">
    <name type="scientific">Bacteroides uniformis</name>
    <dbReference type="NCBI Taxonomy" id="820"/>
    <lineage>
        <taxon>Bacteria</taxon>
        <taxon>Pseudomonadati</taxon>
        <taxon>Bacteroidota</taxon>
        <taxon>Bacteroidia</taxon>
        <taxon>Bacteroidales</taxon>
        <taxon>Bacteroidaceae</taxon>
        <taxon>Bacteroides</taxon>
    </lineage>
</organism>
<dbReference type="Proteomes" id="UP000284022">
    <property type="component" value="Unassembled WGS sequence"/>
</dbReference>
<gene>
    <name evidence="1" type="ORF">DWW83_15785</name>
</gene>
<proteinExistence type="predicted"/>
<reference evidence="1 2" key="1">
    <citation type="submission" date="2018-08" db="EMBL/GenBank/DDBJ databases">
        <title>A genome reference for cultivated species of the human gut microbiota.</title>
        <authorList>
            <person name="Zou Y."/>
            <person name="Xue W."/>
            <person name="Luo G."/>
        </authorList>
    </citation>
    <scope>NUCLEOTIDE SEQUENCE [LARGE SCALE GENOMIC DNA]</scope>
    <source>
        <strain evidence="1 2">AF17-20</strain>
    </source>
</reference>
<dbReference type="EMBL" id="QRXV01000018">
    <property type="protein sequence ID" value="RGU36997.1"/>
    <property type="molecule type" value="Genomic_DNA"/>
</dbReference>
<dbReference type="AlphaFoldDB" id="A0A412SH65"/>
<evidence type="ECO:0000313" key="2">
    <source>
        <dbReference type="Proteomes" id="UP000284022"/>
    </source>
</evidence>
<name>A0A412SH65_BACUN</name>
<evidence type="ECO:0000313" key="1">
    <source>
        <dbReference type="EMBL" id="RGU36997.1"/>
    </source>
</evidence>
<dbReference type="RefSeq" id="WP_057258704.1">
    <property type="nucleotide sequence ID" value="NZ_CAXSKL010000025.1"/>
</dbReference>
<sequence>MTDSNFQIIAVDNDSRELDKIRKAFDLLKTPCLPILYNEGDNIDEKYSNIRIAFFDINLGGLGNPADPLLCNIIASALKEILDKNNGPYALIFWSLHISKLPIIKKYIEEREKDDIPSPLVIDTINKALINNVDELKAEIQRVLANSTLNAMLDYEKKAHDAASKTINSLFSLIPRGNDKWGENIIFENNFDLIFSKMAANTMGIKLARKTPVIAIQRTLFPILQHNIKKADLSSVWINKLSSLNQDAKLKFPSDFKTEALNTIYHIDNDKSHLKKDERGVVIKVKKTSTLFKNIFGKKKNELIKEYFSFPSIKGKKEEEVESIRLQYIEKCIPVFVEISASCDYAQQNPRALKYLFGIKYPIDPTIAKPSSGEYKFFTPSFLLNDEKFAIILNFRYIYGFQITNAILDEIIFKLSDNLINQIGNRYANYASRIGIISHE</sequence>